<accession>A0ABQ7ZBQ6</accession>
<evidence type="ECO:0000313" key="1">
    <source>
        <dbReference type="EMBL" id="KAH0877650.1"/>
    </source>
</evidence>
<proteinExistence type="predicted"/>
<evidence type="ECO:0000313" key="2">
    <source>
        <dbReference type="Proteomes" id="UP000824890"/>
    </source>
</evidence>
<comment type="caution">
    <text evidence="1">The sequence shown here is derived from an EMBL/GenBank/DDBJ whole genome shotgun (WGS) entry which is preliminary data.</text>
</comment>
<keyword evidence="2" id="KW-1185">Reference proteome</keyword>
<reference evidence="1 2" key="1">
    <citation type="submission" date="2021-05" db="EMBL/GenBank/DDBJ databases">
        <title>Genome Assembly of Synthetic Allotetraploid Brassica napus Reveals Homoeologous Exchanges between Subgenomes.</title>
        <authorList>
            <person name="Davis J.T."/>
        </authorList>
    </citation>
    <scope>NUCLEOTIDE SEQUENCE [LARGE SCALE GENOMIC DNA]</scope>
    <source>
        <strain evidence="2">cv. Da-Ae</strain>
        <tissue evidence="1">Seedling</tissue>
    </source>
</reference>
<name>A0ABQ7ZBQ6_BRANA</name>
<protein>
    <submittedName>
        <fullName evidence="1">Uncharacterized protein</fullName>
    </submittedName>
</protein>
<organism evidence="1 2">
    <name type="scientific">Brassica napus</name>
    <name type="common">Rape</name>
    <dbReference type="NCBI Taxonomy" id="3708"/>
    <lineage>
        <taxon>Eukaryota</taxon>
        <taxon>Viridiplantae</taxon>
        <taxon>Streptophyta</taxon>
        <taxon>Embryophyta</taxon>
        <taxon>Tracheophyta</taxon>
        <taxon>Spermatophyta</taxon>
        <taxon>Magnoliopsida</taxon>
        <taxon>eudicotyledons</taxon>
        <taxon>Gunneridae</taxon>
        <taxon>Pentapetalae</taxon>
        <taxon>rosids</taxon>
        <taxon>malvids</taxon>
        <taxon>Brassicales</taxon>
        <taxon>Brassicaceae</taxon>
        <taxon>Brassiceae</taxon>
        <taxon>Brassica</taxon>
    </lineage>
</organism>
<dbReference type="Proteomes" id="UP000824890">
    <property type="component" value="Unassembled WGS sequence"/>
</dbReference>
<dbReference type="EMBL" id="JAGKQM010000015">
    <property type="protein sequence ID" value="KAH0877650.1"/>
    <property type="molecule type" value="Genomic_DNA"/>
</dbReference>
<sequence length="133" mass="14693">MRIGSIRPKYEFDDEDSIDLACFHLHEAGCVCSVDPCVFVDLQGLCRGVVARTSTSSQPLPETIVRRLSVVLIVALYQAATLTEGVEHWKLSSGLMCHGRGKAEVVLLFSCVSLVVTEVSVSYCHCWFVVSWK</sequence>
<gene>
    <name evidence="1" type="ORF">HID58_065044</name>
</gene>